<dbReference type="Pfam" id="PF24550">
    <property type="entry name" value="LIS_MGM1"/>
    <property type="match status" value="1"/>
</dbReference>
<dbReference type="PRINTS" id="PR00195">
    <property type="entry name" value="DYNAMIN"/>
</dbReference>
<keyword evidence="4" id="KW-0812">Transmembrane</keyword>
<dbReference type="Pfam" id="PF00350">
    <property type="entry name" value="Dynamin_N"/>
    <property type="match status" value="1"/>
</dbReference>
<feature type="region of interest" description="Disordered" evidence="18">
    <location>
        <begin position="161"/>
        <end position="182"/>
    </location>
</feature>
<proteinExistence type="inferred from homology"/>
<dbReference type="GeneID" id="63745150"/>
<dbReference type="PROSITE" id="PS51388">
    <property type="entry name" value="GED"/>
    <property type="match status" value="1"/>
</dbReference>
<dbReference type="VEuPathDB" id="FungiDB:ASPWEDRAFT_133272"/>
<evidence type="ECO:0000256" key="2">
    <source>
        <dbReference type="ARBA" id="ARBA00004569"/>
    </source>
</evidence>
<feature type="compositionally biased region" description="Gly residues" evidence="18">
    <location>
        <begin position="165"/>
        <end position="175"/>
    </location>
</feature>
<evidence type="ECO:0000256" key="3">
    <source>
        <dbReference type="ARBA" id="ARBA00011980"/>
    </source>
</evidence>
<dbReference type="InterPro" id="IPR022812">
    <property type="entry name" value="Dynamin"/>
</dbReference>
<dbReference type="OrthoDB" id="5061070at2759"/>
<keyword evidence="9" id="KW-0460">Magnesium</keyword>
<keyword evidence="22" id="KW-1185">Reference proteome</keyword>
<dbReference type="InterPro" id="IPR030381">
    <property type="entry name" value="G_DYNAMIN_dom"/>
</dbReference>
<dbReference type="InterPro" id="IPR019762">
    <property type="entry name" value="Dynamin_GTPase_CS"/>
</dbReference>
<comment type="similarity">
    <text evidence="17">Belongs to the TRAFAC class dynamin-like GTPase superfamily. Dynamin/Fzo/YdjA family.</text>
</comment>
<dbReference type="InterPro" id="IPR020850">
    <property type="entry name" value="GED_dom"/>
</dbReference>
<gene>
    <name evidence="21" type="ORF">ASPWEDRAFT_133272</name>
</gene>
<sequence>MSGRILSHRLVPLLRTGRLARHIHNAGARTGGLLRADGSAAMRGRSWPVGANSIHNNVPAVRTISFARMIPRLALKLVRLPAMLGGATVAGFAYFQYQATLAGNYAIDIFKRAGETAGDAASNLFEGLQGVAEQTQRGWQRTTEDVEIPEWLQKILRLNEESTSGDGGSSGGGGSPKESRVGVAAAGAASGSAFGYDQSDEEDVRTGREVAEDDQMMLLTRKMIEIRNILQTVGQSNTLTLPSIVVIGSQSSGKSSVLEAIVGHEFLPKGSNMVTRRPIELTLVNTPNAQAEYGEFPALGLGKITDFSQIQRTLTDLNLAVPEKDCVTDDPIQLNIYSPNVPDLSLIDLPGYIQVAGEDQPPELKQKISDLCDKYIQTPNVILAISAADVDLANSTALRASRRVDPRGERTIGVITKMDLIDPERGSNVLSDKRYPLRLGYVGVVSRIPQTSALFSRGSGNITSAILNNENSFFSAHPEAFGSQAGVSTGVTTLRTKLMHVLEQTMASSLAGTRDAISQELEEATYEFKVQYNDRPLSAESYLAESLDSFKHSFKAFAESFGRPQVREMLKNELDQRVMDILAQRYWNKPVDDLSPLLPELDPLSDLPKSDPESQYWHRKLDASTSSLTKLGIGRLATTVVANALQTHIDRLLASSTFASHPYAQKQITDACTSILNDRFFSTSDQVENCIKPYKFEIEVEDPEWAKGRENVSKVLKEELRACEAAFKRVEDSVGRRKIKDVMSFVDKIRKGEVVLEGDGVGGAGGFSSALLRTGRESAFLRDRADLIKMRLLALRSKQCATRKNKYYCPEVFLDVVADKLTSTAVLFLNVELLSEFYYNFPRELDMRLGRHLSDDEVERFAREDPRIRRHLDIIKKKELLELALQKIEGIRQLDGRSMHRNKESPLVTEKRSRGWNIF</sequence>
<dbReference type="InterPro" id="IPR045063">
    <property type="entry name" value="Dynamin_N"/>
</dbReference>
<dbReference type="Gene3D" id="3.40.50.300">
    <property type="entry name" value="P-loop containing nucleotide triphosphate hydrolases"/>
    <property type="match status" value="1"/>
</dbReference>
<dbReference type="GO" id="GO:0003924">
    <property type="term" value="F:GTPase activity"/>
    <property type="evidence" value="ECO:0007669"/>
    <property type="project" value="InterPro"/>
</dbReference>
<evidence type="ECO:0000256" key="11">
    <source>
        <dbReference type="ARBA" id="ARBA00022989"/>
    </source>
</evidence>
<keyword evidence="7" id="KW-0999">Mitochondrion inner membrane</keyword>
<dbReference type="FunFam" id="3.40.50.300:FF:000741">
    <property type="entry name" value="Putative mitochondrial dynamin GTPase"/>
    <property type="match status" value="1"/>
</dbReference>
<evidence type="ECO:0000256" key="18">
    <source>
        <dbReference type="SAM" id="MobiDB-lite"/>
    </source>
</evidence>
<dbReference type="SUPFAM" id="SSF52540">
    <property type="entry name" value="P-loop containing nucleoside triphosphate hydrolases"/>
    <property type="match status" value="1"/>
</dbReference>
<evidence type="ECO:0000256" key="9">
    <source>
        <dbReference type="ARBA" id="ARBA00022842"/>
    </source>
</evidence>
<keyword evidence="6 17" id="KW-0547">Nucleotide-binding</keyword>
<evidence type="ECO:0000256" key="8">
    <source>
        <dbReference type="ARBA" id="ARBA00022801"/>
    </source>
</evidence>
<dbReference type="InterPro" id="IPR000375">
    <property type="entry name" value="Dynamin_stalk"/>
</dbReference>
<evidence type="ECO:0000256" key="10">
    <source>
        <dbReference type="ARBA" id="ARBA00022946"/>
    </source>
</evidence>
<evidence type="ECO:0000256" key="13">
    <source>
        <dbReference type="ARBA" id="ARBA00023134"/>
    </source>
</evidence>
<reference evidence="22" key="1">
    <citation type="journal article" date="2017" name="Genome Biol.">
        <title>Comparative genomics reveals high biological diversity and specific adaptations in the industrially and medically important fungal genus Aspergillus.</title>
        <authorList>
            <person name="de Vries R.P."/>
            <person name="Riley R."/>
            <person name="Wiebenga A."/>
            <person name="Aguilar-Osorio G."/>
            <person name="Amillis S."/>
            <person name="Uchima C.A."/>
            <person name="Anderluh G."/>
            <person name="Asadollahi M."/>
            <person name="Askin M."/>
            <person name="Barry K."/>
            <person name="Battaglia E."/>
            <person name="Bayram O."/>
            <person name="Benocci T."/>
            <person name="Braus-Stromeyer S.A."/>
            <person name="Caldana C."/>
            <person name="Canovas D."/>
            <person name="Cerqueira G.C."/>
            <person name="Chen F."/>
            <person name="Chen W."/>
            <person name="Choi C."/>
            <person name="Clum A."/>
            <person name="Dos Santos R.A."/>
            <person name="Damasio A.R."/>
            <person name="Diallinas G."/>
            <person name="Emri T."/>
            <person name="Fekete E."/>
            <person name="Flipphi M."/>
            <person name="Freyberg S."/>
            <person name="Gallo A."/>
            <person name="Gournas C."/>
            <person name="Habgood R."/>
            <person name="Hainaut M."/>
            <person name="Harispe M.L."/>
            <person name="Henrissat B."/>
            <person name="Hilden K.S."/>
            <person name="Hope R."/>
            <person name="Hossain A."/>
            <person name="Karabika E."/>
            <person name="Karaffa L."/>
            <person name="Karanyi Z."/>
            <person name="Krasevec N."/>
            <person name="Kuo A."/>
            <person name="Kusch H."/>
            <person name="LaButti K."/>
            <person name="Lagendijk E.L."/>
            <person name="Lapidus A."/>
            <person name="Levasseur A."/>
            <person name="Lindquist E."/>
            <person name="Lipzen A."/>
            <person name="Logrieco A.F."/>
            <person name="MacCabe A."/>
            <person name="Maekelae M.R."/>
            <person name="Malavazi I."/>
            <person name="Melin P."/>
            <person name="Meyer V."/>
            <person name="Mielnichuk N."/>
            <person name="Miskei M."/>
            <person name="Molnar A.P."/>
            <person name="Mule G."/>
            <person name="Ngan C.Y."/>
            <person name="Orejas M."/>
            <person name="Orosz E."/>
            <person name="Ouedraogo J.P."/>
            <person name="Overkamp K.M."/>
            <person name="Park H.-S."/>
            <person name="Perrone G."/>
            <person name="Piumi F."/>
            <person name="Punt P.J."/>
            <person name="Ram A.F."/>
            <person name="Ramon A."/>
            <person name="Rauscher S."/>
            <person name="Record E."/>
            <person name="Riano-Pachon D.M."/>
            <person name="Robert V."/>
            <person name="Roehrig J."/>
            <person name="Ruller R."/>
            <person name="Salamov A."/>
            <person name="Salih N.S."/>
            <person name="Samson R.A."/>
            <person name="Sandor E."/>
            <person name="Sanguinetti M."/>
            <person name="Schuetze T."/>
            <person name="Sepcic K."/>
            <person name="Shelest E."/>
            <person name="Sherlock G."/>
            <person name="Sophianopoulou V."/>
            <person name="Squina F.M."/>
            <person name="Sun H."/>
            <person name="Susca A."/>
            <person name="Todd R.B."/>
            <person name="Tsang A."/>
            <person name="Unkles S.E."/>
            <person name="van de Wiele N."/>
            <person name="van Rossen-Uffink D."/>
            <person name="Oliveira J.V."/>
            <person name="Vesth T.C."/>
            <person name="Visser J."/>
            <person name="Yu J.-H."/>
            <person name="Zhou M."/>
            <person name="Andersen M.R."/>
            <person name="Archer D.B."/>
            <person name="Baker S.E."/>
            <person name="Benoit I."/>
            <person name="Brakhage A.A."/>
            <person name="Braus G.H."/>
            <person name="Fischer R."/>
            <person name="Frisvad J.C."/>
            <person name="Goldman G.H."/>
            <person name="Houbraken J."/>
            <person name="Oakley B."/>
            <person name="Pocsi I."/>
            <person name="Scazzocchio C."/>
            <person name="Seiboth B."/>
            <person name="vanKuyk P.A."/>
            <person name="Wortman J."/>
            <person name="Dyer P.S."/>
            <person name="Grigoriev I.V."/>
        </authorList>
    </citation>
    <scope>NUCLEOTIDE SEQUENCE [LARGE SCALE GENOMIC DNA]</scope>
    <source>
        <strain evidence="22">DTO 134E9</strain>
    </source>
</reference>
<dbReference type="Pfam" id="PF01031">
    <property type="entry name" value="Dynamin_M"/>
    <property type="match status" value="1"/>
</dbReference>
<dbReference type="EC" id="3.6.5.5" evidence="3"/>
<name>A0A1L9RK64_ASPWE</name>
<dbReference type="GO" id="GO:0008017">
    <property type="term" value="F:microtubule binding"/>
    <property type="evidence" value="ECO:0007669"/>
    <property type="project" value="TreeGrafter"/>
</dbReference>
<dbReference type="GO" id="GO:0046872">
    <property type="term" value="F:metal ion binding"/>
    <property type="evidence" value="ECO:0007669"/>
    <property type="project" value="UniProtKB-KW"/>
</dbReference>
<dbReference type="InterPro" id="IPR027417">
    <property type="entry name" value="P-loop_NTPase"/>
</dbReference>
<dbReference type="PROSITE" id="PS00410">
    <property type="entry name" value="G_DYNAMIN_1"/>
    <property type="match status" value="1"/>
</dbReference>
<dbReference type="InterPro" id="IPR056495">
    <property type="entry name" value="LIS_MGM1"/>
</dbReference>
<keyword evidence="15" id="KW-1015">Disulfide bond</keyword>
<evidence type="ECO:0000256" key="7">
    <source>
        <dbReference type="ARBA" id="ARBA00022792"/>
    </source>
</evidence>
<comment type="catalytic activity">
    <reaction evidence="16">
        <text>GTP + H2O = GDP + phosphate + H(+)</text>
        <dbReference type="Rhea" id="RHEA:19669"/>
        <dbReference type="ChEBI" id="CHEBI:15377"/>
        <dbReference type="ChEBI" id="CHEBI:15378"/>
        <dbReference type="ChEBI" id="CHEBI:37565"/>
        <dbReference type="ChEBI" id="CHEBI:43474"/>
        <dbReference type="ChEBI" id="CHEBI:58189"/>
        <dbReference type="EC" id="3.6.5.5"/>
    </reaction>
</comment>
<evidence type="ECO:0000256" key="6">
    <source>
        <dbReference type="ARBA" id="ARBA00022741"/>
    </source>
</evidence>
<feature type="domain" description="Dynamin-type G" evidence="20">
    <location>
        <begin position="238"/>
        <end position="511"/>
    </location>
</feature>
<dbReference type="STRING" id="1073089.A0A1L9RK64"/>
<accession>A0A1L9RK64</accession>
<dbReference type="InterPro" id="IPR001401">
    <property type="entry name" value="Dynamin_GTPase"/>
</dbReference>
<evidence type="ECO:0000313" key="22">
    <source>
        <dbReference type="Proteomes" id="UP000184383"/>
    </source>
</evidence>
<dbReference type="PANTHER" id="PTHR11566">
    <property type="entry name" value="DYNAMIN"/>
    <property type="match status" value="1"/>
</dbReference>
<dbReference type="GO" id="GO:0005886">
    <property type="term" value="C:plasma membrane"/>
    <property type="evidence" value="ECO:0007669"/>
    <property type="project" value="TreeGrafter"/>
</dbReference>
<keyword evidence="12" id="KW-0496">Mitochondrion</keyword>
<evidence type="ECO:0000313" key="21">
    <source>
        <dbReference type="EMBL" id="OJJ35293.1"/>
    </source>
</evidence>
<keyword evidence="10" id="KW-0809">Transit peptide</keyword>
<dbReference type="GO" id="GO:0005743">
    <property type="term" value="C:mitochondrial inner membrane"/>
    <property type="evidence" value="ECO:0007669"/>
    <property type="project" value="UniProtKB-SubCell"/>
</dbReference>
<keyword evidence="13 17" id="KW-0342">GTP-binding</keyword>
<dbReference type="EMBL" id="KV878212">
    <property type="protein sequence ID" value="OJJ35293.1"/>
    <property type="molecule type" value="Genomic_DNA"/>
</dbReference>
<evidence type="ECO:0000256" key="16">
    <source>
        <dbReference type="ARBA" id="ARBA00048040"/>
    </source>
</evidence>
<evidence type="ECO:0000256" key="12">
    <source>
        <dbReference type="ARBA" id="ARBA00023128"/>
    </source>
</evidence>
<dbReference type="PANTHER" id="PTHR11566:SF212">
    <property type="entry name" value="DYNAMIN"/>
    <property type="match status" value="1"/>
</dbReference>
<dbReference type="GO" id="GO:0061024">
    <property type="term" value="P:membrane organization"/>
    <property type="evidence" value="ECO:0007669"/>
    <property type="project" value="UniProtKB-ARBA"/>
</dbReference>
<evidence type="ECO:0000256" key="14">
    <source>
        <dbReference type="ARBA" id="ARBA00023136"/>
    </source>
</evidence>
<dbReference type="GO" id="GO:0005874">
    <property type="term" value="C:microtubule"/>
    <property type="evidence" value="ECO:0007669"/>
    <property type="project" value="TreeGrafter"/>
</dbReference>
<dbReference type="RefSeq" id="XP_040688969.1">
    <property type="nucleotide sequence ID" value="XM_040829302.1"/>
</dbReference>
<dbReference type="GO" id="GO:0031623">
    <property type="term" value="P:receptor internalization"/>
    <property type="evidence" value="ECO:0007669"/>
    <property type="project" value="TreeGrafter"/>
</dbReference>
<dbReference type="CDD" id="cd08771">
    <property type="entry name" value="DLP_1"/>
    <property type="match status" value="1"/>
</dbReference>
<dbReference type="SMART" id="SM00053">
    <property type="entry name" value="DYNc"/>
    <property type="match status" value="1"/>
</dbReference>
<dbReference type="GO" id="GO:0005758">
    <property type="term" value="C:mitochondrial intermembrane space"/>
    <property type="evidence" value="ECO:0007669"/>
    <property type="project" value="UniProtKB-SubCell"/>
</dbReference>
<evidence type="ECO:0000259" key="20">
    <source>
        <dbReference type="PROSITE" id="PS51718"/>
    </source>
</evidence>
<evidence type="ECO:0000256" key="4">
    <source>
        <dbReference type="ARBA" id="ARBA00022692"/>
    </source>
</evidence>
<evidence type="ECO:0000256" key="15">
    <source>
        <dbReference type="ARBA" id="ARBA00023157"/>
    </source>
</evidence>
<organism evidence="21 22">
    <name type="scientific">Aspergillus wentii DTO 134E9</name>
    <dbReference type="NCBI Taxonomy" id="1073089"/>
    <lineage>
        <taxon>Eukaryota</taxon>
        <taxon>Fungi</taxon>
        <taxon>Dikarya</taxon>
        <taxon>Ascomycota</taxon>
        <taxon>Pezizomycotina</taxon>
        <taxon>Eurotiomycetes</taxon>
        <taxon>Eurotiomycetidae</taxon>
        <taxon>Eurotiales</taxon>
        <taxon>Aspergillaceae</taxon>
        <taxon>Aspergillus</taxon>
        <taxon>Aspergillus subgen. Cremei</taxon>
    </lineage>
</organism>
<protein>
    <recommendedName>
        <fullName evidence="3">dynamin GTPase</fullName>
        <ecNumber evidence="3">3.6.5.5</ecNumber>
    </recommendedName>
</protein>
<comment type="subcellular location">
    <subcellularLocation>
        <location evidence="1">Mitochondrion inner membrane</location>
    </subcellularLocation>
    <subcellularLocation>
        <location evidence="2">Mitochondrion intermembrane space</location>
    </subcellularLocation>
</comment>
<dbReference type="PROSITE" id="PS51718">
    <property type="entry name" value="G_DYNAMIN_2"/>
    <property type="match status" value="1"/>
</dbReference>
<dbReference type="GO" id="GO:0005525">
    <property type="term" value="F:GTP binding"/>
    <property type="evidence" value="ECO:0007669"/>
    <property type="project" value="UniProtKB-KW"/>
</dbReference>
<keyword evidence="11" id="KW-1133">Transmembrane helix</keyword>
<keyword evidence="14" id="KW-0472">Membrane</keyword>
<dbReference type="AlphaFoldDB" id="A0A1L9RK64"/>
<keyword evidence="8" id="KW-0378">Hydrolase</keyword>
<dbReference type="Proteomes" id="UP000184383">
    <property type="component" value="Unassembled WGS sequence"/>
</dbReference>
<evidence type="ECO:0000256" key="1">
    <source>
        <dbReference type="ARBA" id="ARBA00004273"/>
    </source>
</evidence>
<evidence type="ECO:0000256" key="17">
    <source>
        <dbReference type="RuleBase" id="RU003932"/>
    </source>
</evidence>
<keyword evidence="5" id="KW-0479">Metal-binding</keyword>
<evidence type="ECO:0000259" key="19">
    <source>
        <dbReference type="PROSITE" id="PS51388"/>
    </source>
</evidence>
<evidence type="ECO:0000256" key="5">
    <source>
        <dbReference type="ARBA" id="ARBA00022723"/>
    </source>
</evidence>
<feature type="domain" description="GED" evidence="19">
    <location>
        <begin position="803"/>
        <end position="896"/>
    </location>
</feature>